<protein>
    <recommendedName>
        <fullName evidence="3">Clostripain</fullName>
    </recommendedName>
</protein>
<evidence type="ECO:0008006" key="3">
    <source>
        <dbReference type="Google" id="ProtNLM"/>
    </source>
</evidence>
<dbReference type="PANTHER" id="PTHR37835:SF1">
    <property type="entry name" value="ALPHA-CLOSTRIPAIN"/>
    <property type="match status" value="1"/>
</dbReference>
<accession>A0A2W4SHJ8</accession>
<evidence type="ECO:0000313" key="2">
    <source>
        <dbReference type="Proteomes" id="UP000249396"/>
    </source>
</evidence>
<dbReference type="EMBL" id="QJPH01000533">
    <property type="protein sequence ID" value="PZN71147.1"/>
    <property type="molecule type" value="Genomic_DNA"/>
</dbReference>
<comment type="caution">
    <text evidence="1">The sequence shown here is derived from an EMBL/GenBank/DDBJ whole genome shotgun (WGS) entry which is preliminary data.</text>
</comment>
<evidence type="ECO:0000313" key="1">
    <source>
        <dbReference type="EMBL" id="PZN71147.1"/>
    </source>
</evidence>
<dbReference type="Gene3D" id="3.40.50.11970">
    <property type="match status" value="1"/>
</dbReference>
<sequence length="445" mass="49281">MLLQSENPYRPELPKVLKLDREDFVFHIAPSNLQAMGQPENWSVMAYLAADCDLADQLFDDLLEMKAVGSGPGMHVCALFDGPLLTDACFARLRADTPLREDLILRWYDLESNKRDTLTLALRLSAAWPGRHRLVILGGHGNGWQGLLVDRNISGQYWQNATRCQWPKPKQDCDAKLKACLQSAQSTLESYGAMNLALPDPCDILALDACYMGNIEAIAQLTGLADILLVSEDIMPGEGYPYDQILKCLRDNPSITPKQLAGQIVAITAASYLAKPGRTPSITQVALLASALPAFAQAFVELVQALVEFFKEKKVLSALRYAFNDAPRMGQSGYMDIKGFVERLAKHTLPAPIGEHCESVLDCWEKMVIAKAAPRGINAPNGLSIYAPHPEQFDVAYIEQSNQFAHNLGIWAWFLARYYLEELGKESEGHPLIHAIQATVDVRKS</sequence>
<dbReference type="AlphaFoldDB" id="A0A2W4SHJ8"/>
<reference evidence="1 2" key="1">
    <citation type="journal article" date="2018" name="Aquat. Microb. Ecol.">
        <title>Gammaproteobacterial methanotrophs dominate.</title>
        <authorList>
            <person name="Rissanen A.J."/>
            <person name="Saarenheimo J."/>
            <person name="Tiirola M."/>
            <person name="Peura S."/>
            <person name="Aalto S.L."/>
            <person name="Karvinen A."/>
            <person name="Nykanen H."/>
        </authorList>
    </citation>
    <scope>NUCLEOTIDE SEQUENCE [LARGE SCALE GENOMIC DNA]</scope>
    <source>
        <strain evidence="1">AMbin10</strain>
    </source>
</reference>
<dbReference type="Pfam" id="PF03415">
    <property type="entry name" value="Peptidase_C11"/>
    <property type="match status" value="1"/>
</dbReference>
<gene>
    <name evidence="1" type="ORF">DM484_27050</name>
</gene>
<dbReference type="InterPro" id="IPR005077">
    <property type="entry name" value="Peptidase_C11"/>
</dbReference>
<name>A0A2W4SHJ8_9GAMM</name>
<dbReference type="PANTHER" id="PTHR37835">
    <property type="entry name" value="ALPHA-CLOSTRIPAIN"/>
    <property type="match status" value="1"/>
</dbReference>
<proteinExistence type="predicted"/>
<dbReference type="Proteomes" id="UP000249396">
    <property type="component" value="Unassembled WGS sequence"/>
</dbReference>
<organism evidence="1 2">
    <name type="scientific">Candidatus Methylumidiphilus alinenensis</name>
    <dbReference type="NCBI Taxonomy" id="2202197"/>
    <lineage>
        <taxon>Bacteria</taxon>
        <taxon>Pseudomonadati</taxon>
        <taxon>Pseudomonadota</taxon>
        <taxon>Gammaproteobacteria</taxon>
        <taxon>Methylococcales</taxon>
        <taxon>Candidatus Methylumidiphilus</taxon>
    </lineage>
</organism>